<evidence type="ECO:0000313" key="1">
    <source>
        <dbReference type="EMBL" id="KAI5313639.1"/>
    </source>
</evidence>
<keyword evidence="4" id="KW-1185">Reference proteome</keyword>
<evidence type="ECO:0000313" key="2">
    <source>
        <dbReference type="EMBL" id="VVA30244.1"/>
    </source>
</evidence>
<accession>A0A5E4FS36</accession>
<dbReference type="Proteomes" id="UP001054821">
    <property type="component" value="Chromosome 8"/>
</dbReference>
<dbReference type="EMBL" id="CABIKO010000184">
    <property type="protein sequence ID" value="VVA30244.1"/>
    <property type="molecule type" value="Genomic_DNA"/>
</dbReference>
<name>A0A5E4FS36_PRUDU</name>
<dbReference type="Gramene" id="VVA30244">
    <property type="protein sequence ID" value="VVA30244"/>
    <property type="gene ID" value="Prudul26B029970"/>
</dbReference>
<reference evidence="1 4" key="3">
    <citation type="journal article" date="2022" name="G3 (Bethesda)">
        <title>Whole-genome sequence and methylome profiling of the almond [Prunus dulcis (Mill.) D.A. Webb] cultivar 'Nonpareil'.</title>
        <authorList>
            <person name="D'Amico-Willman K.M."/>
            <person name="Ouma W.Z."/>
            <person name="Meulia T."/>
            <person name="Sideli G.M."/>
            <person name="Gradziel T.M."/>
            <person name="Fresnedo-Ramirez J."/>
        </authorList>
    </citation>
    <scope>NUCLEOTIDE SEQUENCE [LARGE SCALE GENOMIC DNA]</scope>
    <source>
        <strain evidence="1">Clone GOH B32 T37-40</strain>
    </source>
</reference>
<dbReference type="Proteomes" id="UP000327085">
    <property type="component" value="Chromosome 8"/>
</dbReference>
<dbReference type="InParanoid" id="A0A5E4FS36"/>
<reference evidence="3" key="2">
    <citation type="journal article" date="2020" name="Plant J.">
        <title>Transposons played a major role in the diversification between the closely related almond and peach genomes: results from the almond genome sequence.</title>
        <authorList>
            <person name="Alioto T."/>
            <person name="Alexiou K.G."/>
            <person name="Bardil A."/>
            <person name="Barteri F."/>
            <person name="Castanera R."/>
            <person name="Cruz F."/>
            <person name="Dhingra A."/>
            <person name="Duval H."/>
            <person name="Fernandez I Marti A."/>
            <person name="Frias L."/>
            <person name="Galan B."/>
            <person name="Garcia J.L."/>
            <person name="Howad W."/>
            <person name="Gomez-Garrido J."/>
            <person name="Gut M."/>
            <person name="Julca I."/>
            <person name="Morata J."/>
            <person name="Puigdomenech P."/>
            <person name="Ribeca P."/>
            <person name="Rubio Cabetas M.J."/>
            <person name="Vlasova A."/>
            <person name="Wirthensohn M."/>
            <person name="Garcia-Mas J."/>
            <person name="Gabaldon T."/>
            <person name="Casacuberta J.M."/>
            <person name="Arus P."/>
        </authorList>
    </citation>
    <scope>NUCLEOTIDE SEQUENCE [LARGE SCALE GENOMIC DNA]</scope>
    <source>
        <strain evidence="3">cv. Texas</strain>
    </source>
</reference>
<dbReference type="AlphaFoldDB" id="A0A5E4FS36"/>
<sequence>MRLSHYQKEIYRRNPIFLGYEIEAIIPPHITVLSKSVEVGIIDQNCEQMKLNLDLIEGEREKAIVRVANY</sequence>
<dbReference type="EMBL" id="JAJFAZ020000008">
    <property type="protein sequence ID" value="KAI5313639.1"/>
    <property type="molecule type" value="Genomic_DNA"/>
</dbReference>
<evidence type="ECO:0000313" key="3">
    <source>
        <dbReference type="Proteomes" id="UP000327085"/>
    </source>
</evidence>
<organism evidence="2 3">
    <name type="scientific">Prunus dulcis</name>
    <name type="common">Almond</name>
    <name type="synonym">Amygdalus dulcis</name>
    <dbReference type="NCBI Taxonomy" id="3755"/>
    <lineage>
        <taxon>Eukaryota</taxon>
        <taxon>Viridiplantae</taxon>
        <taxon>Streptophyta</taxon>
        <taxon>Embryophyta</taxon>
        <taxon>Tracheophyta</taxon>
        <taxon>Spermatophyta</taxon>
        <taxon>Magnoliopsida</taxon>
        <taxon>eudicotyledons</taxon>
        <taxon>Gunneridae</taxon>
        <taxon>Pentapetalae</taxon>
        <taxon>rosids</taxon>
        <taxon>fabids</taxon>
        <taxon>Rosales</taxon>
        <taxon>Rosaceae</taxon>
        <taxon>Amygdaloideae</taxon>
        <taxon>Amygdaleae</taxon>
        <taxon>Prunus</taxon>
    </lineage>
</organism>
<evidence type="ECO:0000313" key="4">
    <source>
        <dbReference type="Proteomes" id="UP001054821"/>
    </source>
</evidence>
<gene>
    <name evidence="2" type="ORF">ALMOND_2B029970</name>
    <name evidence="1" type="ORF">L3X38_042815</name>
</gene>
<protein>
    <submittedName>
        <fullName evidence="2">PREDICTED: K02A2 6</fullName>
    </submittedName>
</protein>
<reference evidence="2" key="1">
    <citation type="submission" date="2019-07" db="EMBL/GenBank/DDBJ databases">
        <authorList>
            <person name="Alioto T."/>
            <person name="Alioto T."/>
            <person name="Gomez Garrido J."/>
        </authorList>
    </citation>
    <scope>NUCLEOTIDE SEQUENCE</scope>
</reference>
<proteinExistence type="predicted"/>